<organism evidence="12 13">
    <name type="scientific">Clunio marinus</name>
    <dbReference type="NCBI Taxonomy" id="568069"/>
    <lineage>
        <taxon>Eukaryota</taxon>
        <taxon>Metazoa</taxon>
        <taxon>Ecdysozoa</taxon>
        <taxon>Arthropoda</taxon>
        <taxon>Hexapoda</taxon>
        <taxon>Insecta</taxon>
        <taxon>Pterygota</taxon>
        <taxon>Neoptera</taxon>
        <taxon>Endopterygota</taxon>
        <taxon>Diptera</taxon>
        <taxon>Nematocera</taxon>
        <taxon>Chironomoidea</taxon>
        <taxon>Chironomidae</taxon>
        <taxon>Clunio</taxon>
    </lineage>
</organism>
<dbReference type="InterPro" id="IPR052320">
    <property type="entry name" value="Cytochrome_b5_domain"/>
</dbReference>
<sequence>MDFTKAYYTRDEVVTHNTPLNIWVIIHGFVYDLTSFVQKQNKNLNDDVKFYKNLRLLLQYAGKDLSCWFNDQGEPLERINQHGKSVFRFLPAYRKENEDCCFWWNKKNIIGKITSLERYVRIVNTLTRKTVRLSVCEEDSIETIMQKYKETFNSNSENYIVRKTLLHSADDGQLFIQKTLTENRITYEKNEKLGLPAALWLFYILNKD</sequence>
<proteinExistence type="inferred from homology"/>
<evidence type="ECO:0000256" key="9">
    <source>
        <dbReference type="ARBA" id="ARBA00040649"/>
    </source>
</evidence>
<keyword evidence="2" id="KW-0963">Cytoplasm</keyword>
<protein>
    <recommendedName>
        <fullName evidence="9">Cytochrome b5 domain-containing protein 1</fullName>
    </recommendedName>
</protein>
<dbReference type="PANTHER" id="PTHR21281">
    <property type="entry name" value="CYTOCHROME B5 DOMAIN-CONTAINING PROTEIN 1"/>
    <property type="match status" value="1"/>
</dbReference>
<dbReference type="Proteomes" id="UP000183832">
    <property type="component" value="Unassembled WGS sequence"/>
</dbReference>
<evidence type="ECO:0000256" key="8">
    <source>
        <dbReference type="ARBA" id="ARBA00038168"/>
    </source>
</evidence>
<gene>
    <name evidence="12" type="ORF">CLUMA_CG006506</name>
</gene>
<evidence type="ECO:0000313" key="12">
    <source>
        <dbReference type="EMBL" id="CRK93064.1"/>
    </source>
</evidence>
<dbReference type="OrthoDB" id="260091at2759"/>
<dbReference type="GO" id="GO:0046872">
    <property type="term" value="F:metal ion binding"/>
    <property type="evidence" value="ECO:0007669"/>
    <property type="project" value="UniProtKB-KW"/>
</dbReference>
<keyword evidence="7" id="KW-0966">Cell projection</keyword>
<accession>A0A1J1HY99</accession>
<keyword evidence="3" id="KW-0349">Heme</keyword>
<evidence type="ECO:0000256" key="7">
    <source>
        <dbReference type="ARBA" id="ARBA00023273"/>
    </source>
</evidence>
<reference evidence="12 13" key="1">
    <citation type="submission" date="2015-04" db="EMBL/GenBank/DDBJ databases">
        <authorList>
            <person name="Syromyatnikov M.Y."/>
            <person name="Popov V.N."/>
        </authorList>
    </citation>
    <scope>NUCLEOTIDE SEQUENCE [LARGE SCALE GENOMIC DNA]</scope>
</reference>
<evidence type="ECO:0000256" key="1">
    <source>
        <dbReference type="ARBA" id="ARBA00004430"/>
    </source>
</evidence>
<keyword evidence="13" id="KW-1185">Reference proteome</keyword>
<comment type="similarity">
    <text evidence="8">Belongs to the cytochrome b5 family.</text>
</comment>
<evidence type="ECO:0000259" key="11">
    <source>
        <dbReference type="PROSITE" id="PS50255"/>
    </source>
</evidence>
<dbReference type="InterPro" id="IPR036400">
    <property type="entry name" value="Cyt_B5-like_heme/steroid_sf"/>
</dbReference>
<comment type="function">
    <text evidence="10">Radial spoke stalk protein that binds heme under oxidizing conditions. Required for the coordinated beating of multiple cilia maybe by functioning in a redox signaling pathway.</text>
</comment>
<name>A0A1J1HY99_9DIPT</name>
<dbReference type="AlphaFoldDB" id="A0A1J1HY99"/>
<dbReference type="Gene3D" id="3.10.120.10">
    <property type="entry name" value="Cytochrome b5-like heme/steroid binding domain"/>
    <property type="match status" value="1"/>
</dbReference>
<evidence type="ECO:0000256" key="3">
    <source>
        <dbReference type="ARBA" id="ARBA00022617"/>
    </source>
</evidence>
<feature type="domain" description="Cytochrome b5 heme-binding" evidence="11">
    <location>
        <begin position="5"/>
        <end position="114"/>
    </location>
</feature>
<evidence type="ECO:0000256" key="5">
    <source>
        <dbReference type="ARBA" id="ARBA00023004"/>
    </source>
</evidence>
<dbReference type="STRING" id="568069.A0A1J1HY99"/>
<dbReference type="InterPro" id="IPR001199">
    <property type="entry name" value="Cyt_B5-like_heme/steroid-bd"/>
</dbReference>
<comment type="subcellular location">
    <subcellularLocation>
        <location evidence="1">Cytoplasm</location>
        <location evidence="1">Cytoskeleton</location>
        <location evidence="1">Cilium axoneme</location>
    </subcellularLocation>
</comment>
<keyword evidence="5" id="KW-0408">Iron</keyword>
<dbReference type="Pfam" id="PF00173">
    <property type="entry name" value="Cyt-b5"/>
    <property type="match status" value="1"/>
</dbReference>
<dbReference type="GO" id="GO:0005930">
    <property type="term" value="C:axoneme"/>
    <property type="evidence" value="ECO:0007669"/>
    <property type="project" value="UniProtKB-SubCell"/>
</dbReference>
<evidence type="ECO:0000256" key="6">
    <source>
        <dbReference type="ARBA" id="ARBA00023212"/>
    </source>
</evidence>
<keyword evidence="4" id="KW-0479">Metal-binding</keyword>
<keyword evidence="6" id="KW-0206">Cytoskeleton</keyword>
<dbReference type="EMBL" id="CVRI01000036">
    <property type="protein sequence ID" value="CRK93064.1"/>
    <property type="molecule type" value="Genomic_DNA"/>
</dbReference>
<dbReference type="PROSITE" id="PS50255">
    <property type="entry name" value="CYTOCHROME_B5_2"/>
    <property type="match status" value="1"/>
</dbReference>
<evidence type="ECO:0000256" key="4">
    <source>
        <dbReference type="ARBA" id="ARBA00022723"/>
    </source>
</evidence>
<dbReference type="SMART" id="SM01117">
    <property type="entry name" value="Cyt-b5"/>
    <property type="match status" value="1"/>
</dbReference>
<evidence type="ECO:0000256" key="2">
    <source>
        <dbReference type="ARBA" id="ARBA00022490"/>
    </source>
</evidence>
<dbReference type="SUPFAM" id="SSF55856">
    <property type="entry name" value="Cytochrome b5-like heme/steroid binding domain"/>
    <property type="match status" value="1"/>
</dbReference>
<evidence type="ECO:0000313" key="13">
    <source>
        <dbReference type="Proteomes" id="UP000183832"/>
    </source>
</evidence>
<dbReference type="PANTHER" id="PTHR21281:SF0">
    <property type="entry name" value="CYTOCHROME B5 DOMAIN-CONTAINING PROTEIN 1"/>
    <property type="match status" value="1"/>
</dbReference>
<evidence type="ECO:0000256" key="10">
    <source>
        <dbReference type="ARBA" id="ARBA00046139"/>
    </source>
</evidence>